<keyword evidence="8" id="KW-0378">Hydrolase</keyword>
<dbReference type="PRINTS" id="PR00791">
    <property type="entry name" value="PEPDIPTASEA"/>
</dbReference>
<feature type="binding site" evidence="6">
    <location>
        <position position="21"/>
    </location>
    <ligand>
        <name>chloride</name>
        <dbReference type="ChEBI" id="CHEBI:17996"/>
        <label>1</label>
    </ligand>
</feature>
<dbReference type="SUPFAM" id="SSF55486">
    <property type="entry name" value="Metalloproteases ('zincins'), catalytic domain"/>
    <property type="match status" value="1"/>
</dbReference>
<keyword evidence="5 8" id="KW-0325">Glycoprotein</keyword>
<dbReference type="PANTHER" id="PTHR10514:SF27">
    <property type="entry name" value="ANGIOTENSIN-CONVERTING ENZYME"/>
    <property type="match status" value="1"/>
</dbReference>
<protein>
    <recommendedName>
        <fullName evidence="8">Angiotensin-converting enzyme</fullName>
        <ecNumber evidence="8">3.4.-.-</ecNumber>
    </recommendedName>
</protein>
<evidence type="ECO:0000256" key="1">
    <source>
        <dbReference type="ARBA" id="ARBA00001923"/>
    </source>
</evidence>
<keyword evidence="8" id="KW-0479">Metal-binding</keyword>
<evidence type="ECO:0000256" key="8">
    <source>
        <dbReference type="RuleBase" id="RU361144"/>
    </source>
</evidence>
<dbReference type="GO" id="GO:0008237">
    <property type="term" value="F:metallopeptidase activity"/>
    <property type="evidence" value="ECO:0007669"/>
    <property type="project" value="UniProtKB-KW"/>
</dbReference>
<dbReference type="Proteomes" id="UP001529510">
    <property type="component" value="Unassembled WGS sequence"/>
</dbReference>
<comment type="caution">
    <text evidence="9">The sequence shown here is derived from an EMBL/GenBank/DDBJ whole genome shotgun (WGS) entry which is preliminary data.</text>
</comment>
<keyword evidence="8" id="KW-0862">Zinc</keyword>
<dbReference type="EC" id="3.4.-.-" evidence="8"/>
<dbReference type="GO" id="GO:0008241">
    <property type="term" value="F:peptidyl-dipeptidase activity"/>
    <property type="evidence" value="ECO:0007669"/>
    <property type="project" value="UniProtKB-EC"/>
</dbReference>
<evidence type="ECO:0000256" key="6">
    <source>
        <dbReference type="PIRSR" id="PIRSR601548-2"/>
    </source>
</evidence>
<comment type="similarity">
    <text evidence="2 7 8">Belongs to the peptidase M2 family.</text>
</comment>
<evidence type="ECO:0000256" key="4">
    <source>
        <dbReference type="ARBA" id="ARBA00023157"/>
    </source>
</evidence>
<comment type="caution">
    <text evidence="7">Lacks conserved residue(s) required for the propagation of feature annotation.</text>
</comment>
<evidence type="ECO:0000313" key="9">
    <source>
        <dbReference type="EMBL" id="KAL0180056.1"/>
    </source>
</evidence>
<comment type="cofactor">
    <cofactor evidence="1">
        <name>chloride</name>
        <dbReference type="ChEBI" id="CHEBI:17996"/>
    </cofactor>
</comment>
<dbReference type="GO" id="GO:0006508">
    <property type="term" value="P:proteolysis"/>
    <property type="evidence" value="ECO:0007669"/>
    <property type="project" value="UniProtKB-KW"/>
</dbReference>
<name>A0ABD0Q1S5_CIRMR</name>
<evidence type="ECO:0000313" key="10">
    <source>
        <dbReference type="Proteomes" id="UP001529510"/>
    </source>
</evidence>
<dbReference type="GO" id="GO:0004180">
    <property type="term" value="F:carboxypeptidase activity"/>
    <property type="evidence" value="ECO:0007669"/>
    <property type="project" value="UniProtKB-KW"/>
</dbReference>
<keyword evidence="3" id="KW-0732">Signal</keyword>
<accession>A0ABD0Q1S5</accession>
<keyword evidence="8" id="KW-0645">Protease</keyword>
<feature type="non-terminal residue" evidence="9">
    <location>
        <position position="1"/>
    </location>
</feature>
<keyword evidence="8" id="KW-0482">Metalloprotease</keyword>
<dbReference type="AlphaFoldDB" id="A0ABD0Q1S5"/>
<evidence type="ECO:0000256" key="3">
    <source>
        <dbReference type="ARBA" id="ARBA00022729"/>
    </source>
</evidence>
<dbReference type="InterPro" id="IPR001548">
    <property type="entry name" value="Peptidase_M2"/>
</dbReference>
<keyword evidence="4" id="KW-1015">Disulfide bond</keyword>
<proteinExistence type="inferred from homology"/>
<evidence type="ECO:0000256" key="2">
    <source>
        <dbReference type="ARBA" id="ARBA00008139"/>
    </source>
</evidence>
<evidence type="ECO:0000256" key="7">
    <source>
        <dbReference type="PROSITE-ProRule" id="PRU01355"/>
    </source>
</evidence>
<comment type="cofactor">
    <cofactor evidence="8">
        <name>Zn(2+)</name>
        <dbReference type="ChEBI" id="CHEBI:29105"/>
    </cofactor>
    <text evidence="8">Binds 1 zinc ion per subunit.</text>
</comment>
<organism evidence="9 10">
    <name type="scientific">Cirrhinus mrigala</name>
    <name type="common">Mrigala</name>
    <dbReference type="NCBI Taxonomy" id="683832"/>
    <lineage>
        <taxon>Eukaryota</taxon>
        <taxon>Metazoa</taxon>
        <taxon>Chordata</taxon>
        <taxon>Craniata</taxon>
        <taxon>Vertebrata</taxon>
        <taxon>Euteleostomi</taxon>
        <taxon>Actinopterygii</taxon>
        <taxon>Neopterygii</taxon>
        <taxon>Teleostei</taxon>
        <taxon>Ostariophysi</taxon>
        <taxon>Cypriniformes</taxon>
        <taxon>Cyprinidae</taxon>
        <taxon>Labeoninae</taxon>
        <taxon>Labeonini</taxon>
        <taxon>Cirrhinus</taxon>
    </lineage>
</organism>
<dbReference type="EMBL" id="JAMKFB020000012">
    <property type="protein sequence ID" value="KAL0180056.1"/>
    <property type="molecule type" value="Genomic_DNA"/>
</dbReference>
<sequence length="75" mass="8773">KLIVYLISGHTDNGAFWRSLYETPTFEQDLEALWKDLEPLYLNVHAYVRRALYKKYGAERINLKGPIPAHLLGER</sequence>
<dbReference type="GO" id="GO:0046872">
    <property type="term" value="F:metal ion binding"/>
    <property type="evidence" value="ECO:0007669"/>
    <property type="project" value="UniProtKB-KW"/>
</dbReference>
<evidence type="ECO:0000256" key="5">
    <source>
        <dbReference type="ARBA" id="ARBA00023180"/>
    </source>
</evidence>
<keyword evidence="10" id="KW-1185">Reference proteome</keyword>
<dbReference type="Pfam" id="PF01401">
    <property type="entry name" value="Peptidase_M2"/>
    <property type="match status" value="1"/>
</dbReference>
<reference evidence="9 10" key="1">
    <citation type="submission" date="2024-05" db="EMBL/GenBank/DDBJ databases">
        <title>Genome sequencing and assembly of Indian major carp, Cirrhinus mrigala (Hamilton, 1822).</title>
        <authorList>
            <person name="Mohindra V."/>
            <person name="Chowdhury L.M."/>
            <person name="Lal K."/>
            <person name="Jena J.K."/>
        </authorList>
    </citation>
    <scope>NUCLEOTIDE SEQUENCE [LARGE SCALE GENOMIC DNA]</scope>
    <source>
        <strain evidence="9">CM1030</strain>
        <tissue evidence="9">Blood</tissue>
    </source>
</reference>
<gene>
    <name evidence="9" type="ORF">M9458_025498</name>
</gene>
<dbReference type="PROSITE" id="PS52011">
    <property type="entry name" value="PEPTIDASE_M2"/>
    <property type="match status" value="1"/>
</dbReference>
<keyword evidence="8" id="KW-0121">Carboxypeptidase</keyword>
<dbReference type="PANTHER" id="PTHR10514">
    <property type="entry name" value="ANGIOTENSIN-CONVERTING ENZYME"/>
    <property type="match status" value="1"/>
</dbReference>